<evidence type="ECO:0000313" key="1">
    <source>
        <dbReference type="EMBL" id="KID57726.1"/>
    </source>
</evidence>
<sequence length="98" mass="10967">MSGELDKLADYLEDLEAHCVAGELDKAETTLSKLDVSLRSIFSNTALNLSEQQVQYLQNCYTNIVDLNAKLQMQKADVTSQLSKHMGNQKKINAYKSI</sequence>
<dbReference type="AlphaFoldDB" id="A0A0C1QAR1"/>
<dbReference type="EMBL" id="JWIC01000005">
    <property type="protein sequence ID" value="KID57726.1"/>
    <property type="molecule type" value="Genomic_DNA"/>
</dbReference>
<gene>
    <name evidence="1" type="ORF">JF50_11215</name>
</gene>
<evidence type="ECO:0008006" key="3">
    <source>
        <dbReference type="Google" id="ProtNLM"/>
    </source>
</evidence>
<reference evidence="1 2" key="1">
    <citation type="submission" date="2014-12" db="EMBL/GenBank/DDBJ databases">
        <title>Draft Genome Sequence of Pseudoalteromonas luteoviolacea HI1.</title>
        <authorList>
            <person name="Asahina A.Y."/>
            <person name="Hadfield M.G."/>
        </authorList>
    </citation>
    <scope>NUCLEOTIDE SEQUENCE [LARGE SCALE GENOMIC DNA]</scope>
    <source>
        <strain evidence="1 2">HI1</strain>
    </source>
</reference>
<dbReference type="RefSeq" id="WP_039609493.1">
    <property type="nucleotide sequence ID" value="NZ_JWIC01000005.1"/>
</dbReference>
<evidence type="ECO:0000313" key="2">
    <source>
        <dbReference type="Proteomes" id="UP000031327"/>
    </source>
</evidence>
<name>A0A0C1QAR1_9GAMM</name>
<proteinExistence type="predicted"/>
<dbReference type="Proteomes" id="UP000031327">
    <property type="component" value="Unassembled WGS sequence"/>
</dbReference>
<organism evidence="1 2">
    <name type="scientific">Pseudoalteromonas luteoviolacea</name>
    <dbReference type="NCBI Taxonomy" id="43657"/>
    <lineage>
        <taxon>Bacteria</taxon>
        <taxon>Pseudomonadati</taxon>
        <taxon>Pseudomonadota</taxon>
        <taxon>Gammaproteobacteria</taxon>
        <taxon>Alteromonadales</taxon>
        <taxon>Pseudoalteromonadaceae</taxon>
        <taxon>Pseudoalteromonas</taxon>
    </lineage>
</organism>
<protein>
    <recommendedName>
        <fullName evidence="3">Flagellar protein FliT</fullName>
    </recommendedName>
</protein>
<dbReference type="OrthoDB" id="6306701at2"/>
<accession>A0A0C1QAR1</accession>
<comment type="caution">
    <text evidence="1">The sequence shown here is derived from an EMBL/GenBank/DDBJ whole genome shotgun (WGS) entry which is preliminary data.</text>
</comment>